<dbReference type="EC" id="3.4.19.3" evidence="9"/>
<evidence type="ECO:0000313" key="12">
    <source>
        <dbReference type="EMBL" id="OOM79758.1"/>
    </source>
</evidence>
<evidence type="ECO:0000256" key="6">
    <source>
        <dbReference type="ARBA" id="ARBA00022670"/>
    </source>
</evidence>
<keyword evidence="7 9" id="KW-0378">Hydrolase</keyword>
<evidence type="ECO:0000256" key="2">
    <source>
        <dbReference type="ARBA" id="ARBA00002280"/>
    </source>
</evidence>
<dbReference type="InterPro" id="IPR029762">
    <property type="entry name" value="PGP-I_bact-type"/>
</dbReference>
<dbReference type="PIRSF" id="PIRSF015592">
    <property type="entry name" value="Prld-crbxl_pptds"/>
    <property type="match status" value="1"/>
</dbReference>
<dbReference type="InterPro" id="IPR000816">
    <property type="entry name" value="Peptidase_C15"/>
</dbReference>
<dbReference type="InterPro" id="IPR033693">
    <property type="entry name" value="PGPEP1_Glu_AS"/>
</dbReference>
<reference evidence="12 13" key="1">
    <citation type="submission" date="2016-05" db="EMBL/GenBank/DDBJ databases">
        <title>Microbial solvent formation.</title>
        <authorList>
            <person name="Poehlein A."/>
            <person name="Montoya Solano J.D."/>
            <person name="Flitsch S."/>
            <person name="Krabben P."/>
            <person name="Duerre P."/>
            <person name="Daniel R."/>
        </authorList>
    </citation>
    <scope>NUCLEOTIDE SEQUENCE [LARGE SCALE GENOMIC DNA]</scope>
    <source>
        <strain evidence="12 13">DSM 2619</strain>
    </source>
</reference>
<comment type="function">
    <text evidence="2 9">Removes 5-oxoproline from various penultimate amino acid residues except L-proline.</text>
</comment>
<comment type="similarity">
    <text evidence="4 9">Belongs to the peptidase C15 family.</text>
</comment>
<proteinExistence type="inferred from homology"/>
<evidence type="ECO:0000256" key="4">
    <source>
        <dbReference type="ARBA" id="ARBA00006641"/>
    </source>
</evidence>
<keyword evidence="13" id="KW-1185">Reference proteome</keyword>
<name>A0A1S8TPS7_9CLOT</name>
<dbReference type="Pfam" id="PF01470">
    <property type="entry name" value="Peptidase_C15"/>
    <property type="match status" value="1"/>
</dbReference>
<feature type="active site" evidence="9 11">
    <location>
        <position position="141"/>
    </location>
</feature>
<dbReference type="InterPro" id="IPR016125">
    <property type="entry name" value="Peptidase_C15-like"/>
</dbReference>
<feature type="active site" evidence="9 10">
    <location>
        <position position="78"/>
    </location>
</feature>
<feature type="active site" evidence="9">
    <location>
        <position position="165"/>
    </location>
</feature>
<dbReference type="NCBIfam" id="NF009676">
    <property type="entry name" value="PRK13197.1"/>
    <property type="match status" value="1"/>
</dbReference>
<comment type="subcellular location">
    <subcellularLocation>
        <location evidence="3 9">Cytoplasm</location>
    </subcellularLocation>
</comment>
<comment type="caution">
    <text evidence="12">The sequence shown here is derived from an EMBL/GenBank/DDBJ whole genome shotgun (WGS) entry which is preliminary data.</text>
</comment>
<protein>
    <recommendedName>
        <fullName evidence="9">Pyrrolidone-carboxylate peptidase</fullName>
        <ecNumber evidence="9">3.4.19.3</ecNumber>
    </recommendedName>
    <alternativeName>
        <fullName evidence="9">5-oxoprolyl-peptidase</fullName>
    </alternativeName>
    <alternativeName>
        <fullName evidence="9">Pyroglutamyl-peptidase I</fullName>
        <shortName evidence="9">PGP-I</shortName>
        <shortName evidence="9">Pyrase</shortName>
    </alternativeName>
</protein>
<evidence type="ECO:0000256" key="11">
    <source>
        <dbReference type="PROSITE-ProRule" id="PRU10077"/>
    </source>
</evidence>
<dbReference type="PANTHER" id="PTHR23402">
    <property type="entry name" value="PROTEASE FAMILY C15 PYROGLUTAMYL-PEPTIDASE I-RELATED"/>
    <property type="match status" value="1"/>
</dbReference>
<evidence type="ECO:0000256" key="5">
    <source>
        <dbReference type="ARBA" id="ARBA00022490"/>
    </source>
</evidence>
<gene>
    <name evidence="9 12" type="primary">pcp</name>
    <name evidence="12" type="ORF">CLPUN_14370</name>
</gene>
<keyword evidence="5 9" id="KW-0963">Cytoplasm</keyword>
<evidence type="ECO:0000256" key="7">
    <source>
        <dbReference type="ARBA" id="ARBA00022801"/>
    </source>
</evidence>
<dbReference type="GO" id="GO:0016920">
    <property type="term" value="F:pyroglutamyl-peptidase activity"/>
    <property type="evidence" value="ECO:0007669"/>
    <property type="project" value="UniProtKB-UniRule"/>
</dbReference>
<dbReference type="AlphaFoldDB" id="A0A1S8TPS7"/>
<keyword evidence="8 9" id="KW-0788">Thiol protease</keyword>
<evidence type="ECO:0000256" key="1">
    <source>
        <dbReference type="ARBA" id="ARBA00001770"/>
    </source>
</evidence>
<dbReference type="InterPro" id="IPR036440">
    <property type="entry name" value="Peptidase_C15-like_sf"/>
</dbReference>
<comment type="catalytic activity">
    <reaction evidence="1 9 10">
        <text>Release of an N-terminal pyroglutamyl group from a polypeptide, the second amino acid generally not being Pro.</text>
        <dbReference type="EC" id="3.4.19.3"/>
    </reaction>
</comment>
<dbReference type="STRING" id="29367.CLPUN_14370"/>
<organism evidence="12 13">
    <name type="scientific">Clostridium puniceum</name>
    <dbReference type="NCBI Taxonomy" id="29367"/>
    <lineage>
        <taxon>Bacteria</taxon>
        <taxon>Bacillati</taxon>
        <taxon>Bacillota</taxon>
        <taxon>Clostridia</taxon>
        <taxon>Eubacteriales</taxon>
        <taxon>Clostridiaceae</taxon>
        <taxon>Clostridium</taxon>
    </lineage>
</organism>
<dbReference type="RefSeq" id="WP_077846626.1">
    <property type="nucleotide sequence ID" value="NZ_LZZM01000098.1"/>
</dbReference>
<dbReference type="InterPro" id="IPR033694">
    <property type="entry name" value="PGPEP1_Cys_AS"/>
</dbReference>
<accession>A0A1S8TPS7</accession>
<dbReference type="PROSITE" id="PS01333">
    <property type="entry name" value="PYRASE_GLU"/>
    <property type="match status" value="1"/>
</dbReference>
<evidence type="ECO:0000256" key="9">
    <source>
        <dbReference type="HAMAP-Rule" id="MF_00417"/>
    </source>
</evidence>
<dbReference type="GO" id="GO:0005829">
    <property type="term" value="C:cytosol"/>
    <property type="evidence" value="ECO:0007669"/>
    <property type="project" value="InterPro"/>
</dbReference>
<keyword evidence="6 9" id="KW-0645">Protease</keyword>
<dbReference type="FunFam" id="3.40.630.20:FF:000001">
    <property type="entry name" value="Pyrrolidone-carboxylate peptidase"/>
    <property type="match status" value="1"/>
</dbReference>
<dbReference type="CDD" id="cd00501">
    <property type="entry name" value="Peptidase_C15"/>
    <property type="match status" value="1"/>
</dbReference>
<dbReference type="PRINTS" id="PR00706">
    <property type="entry name" value="PYROGLUPTASE"/>
</dbReference>
<dbReference type="GO" id="GO:0006508">
    <property type="term" value="P:proteolysis"/>
    <property type="evidence" value="ECO:0007669"/>
    <property type="project" value="UniProtKB-KW"/>
</dbReference>
<evidence type="ECO:0000256" key="8">
    <source>
        <dbReference type="ARBA" id="ARBA00022807"/>
    </source>
</evidence>
<evidence type="ECO:0000313" key="13">
    <source>
        <dbReference type="Proteomes" id="UP000190890"/>
    </source>
</evidence>
<dbReference type="Gene3D" id="3.40.630.20">
    <property type="entry name" value="Peptidase C15, pyroglutamyl peptidase I-like"/>
    <property type="match status" value="1"/>
</dbReference>
<dbReference type="PANTHER" id="PTHR23402:SF1">
    <property type="entry name" value="PYROGLUTAMYL-PEPTIDASE I"/>
    <property type="match status" value="1"/>
</dbReference>
<sequence>MKILVTGFDPFGGESINPAYEVVKRLKDNIAGAEIIKLQIPTAFNKSTEIIVKNIEEINPDYVLSIGQAGGRFDITVERIAINIDDARIPDNLNQQPIDKKIDENGESAYFATIPVKEIVNSINSKNIPASISNSAGTYVCNHVMYSILNYAHKNDLNIQSGFIHIPFLFEQVMNKKNTPAMDLDSMITAIETAIEVIIFQKKA</sequence>
<dbReference type="SUPFAM" id="SSF53182">
    <property type="entry name" value="Pyrrolidone carboxyl peptidase (pyroglutamate aminopeptidase)"/>
    <property type="match status" value="1"/>
</dbReference>
<dbReference type="HAMAP" id="MF_00417">
    <property type="entry name" value="Pyrrolid_peptidase"/>
    <property type="match status" value="1"/>
</dbReference>
<dbReference type="PROSITE" id="PS01334">
    <property type="entry name" value="PYRASE_CYS"/>
    <property type="match status" value="1"/>
</dbReference>
<comment type="subunit">
    <text evidence="9">Homotetramer.</text>
</comment>
<dbReference type="NCBIfam" id="TIGR00504">
    <property type="entry name" value="pyro_pdase"/>
    <property type="match status" value="1"/>
</dbReference>
<dbReference type="OrthoDB" id="9779738at2"/>
<evidence type="ECO:0000256" key="3">
    <source>
        <dbReference type="ARBA" id="ARBA00004496"/>
    </source>
</evidence>
<dbReference type="EMBL" id="LZZM01000098">
    <property type="protein sequence ID" value="OOM79758.1"/>
    <property type="molecule type" value="Genomic_DNA"/>
</dbReference>
<dbReference type="Proteomes" id="UP000190890">
    <property type="component" value="Unassembled WGS sequence"/>
</dbReference>
<evidence type="ECO:0000256" key="10">
    <source>
        <dbReference type="PROSITE-ProRule" id="PRU10076"/>
    </source>
</evidence>